<comment type="subcellular location">
    <subcellularLocation>
        <location evidence="1">Cell membrane</location>
        <topology evidence="1">Multi-pass membrane protein</topology>
    </subcellularLocation>
</comment>
<dbReference type="PANTHER" id="PTHR47089">
    <property type="entry name" value="ABC TRANSPORTER, PERMEASE PROTEIN"/>
    <property type="match status" value="1"/>
</dbReference>
<feature type="transmembrane region" description="Helical" evidence="6">
    <location>
        <begin position="235"/>
        <end position="256"/>
    </location>
</feature>
<keyword evidence="8" id="KW-1185">Reference proteome</keyword>
<evidence type="ECO:0000256" key="5">
    <source>
        <dbReference type="ARBA" id="ARBA00023136"/>
    </source>
</evidence>
<keyword evidence="4 6" id="KW-1133">Transmembrane helix</keyword>
<proteinExistence type="predicted"/>
<feature type="transmembrane region" description="Helical" evidence="6">
    <location>
        <begin position="107"/>
        <end position="127"/>
    </location>
</feature>
<dbReference type="AlphaFoldDB" id="A0A542DCZ4"/>
<evidence type="ECO:0000256" key="6">
    <source>
        <dbReference type="SAM" id="Phobius"/>
    </source>
</evidence>
<feature type="transmembrane region" description="Helical" evidence="6">
    <location>
        <begin position="288"/>
        <end position="309"/>
    </location>
</feature>
<evidence type="ECO:0000256" key="2">
    <source>
        <dbReference type="ARBA" id="ARBA00022475"/>
    </source>
</evidence>
<dbReference type="OrthoDB" id="45037at2"/>
<dbReference type="Pfam" id="PF02653">
    <property type="entry name" value="BPD_transp_2"/>
    <property type="match status" value="1"/>
</dbReference>
<evidence type="ECO:0000256" key="1">
    <source>
        <dbReference type="ARBA" id="ARBA00004651"/>
    </source>
</evidence>
<accession>A0A542DCZ4</accession>
<evidence type="ECO:0000313" key="7">
    <source>
        <dbReference type="EMBL" id="TQJ00926.1"/>
    </source>
</evidence>
<evidence type="ECO:0000313" key="8">
    <source>
        <dbReference type="Proteomes" id="UP000320876"/>
    </source>
</evidence>
<evidence type="ECO:0000256" key="4">
    <source>
        <dbReference type="ARBA" id="ARBA00022989"/>
    </source>
</evidence>
<dbReference type="PANTHER" id="PTHR47089:SF1">
    <property type="entry name" value="GUANOSINE ABC TRANSPORTER PERMEASE PROTEIN NUPP"/>
    <property type="match status" value="1"/>
</dbReference>
<protein>
    <submittedName>
        <fullName evidence="7">Nucleoside ABC transporter membrane protein</fullName>
    </submittedName>
</protein>
<gene>
    <name evidence="7" type="ORF">FB471_0577</name>
</gene>
<feature type="transmembrane region" description="Helical" evidence="6">
    <location>
        <begin position="262"/>
        <end position="281"/>
    </location>
</feature>
<feature type="transmembrane region" description="Helical" evidence="6">
    <location>
        <begin position="52"/>
        <end position="73"/>
    </location>
</feature>
<dbReference type="GO" id="GO:0005886">
    <property type="term" value="C:plasma membrane"/>
    <property type="evidence" value="ECO:0007669"/>
    <property type="project" value="UniProtKB-SubCell"/>
</dbReference>
<dbReference type="EMBL" id="VFML01000001">
    <property type="protein sequence ID" value="TQJ00926.1"/>
    <property type="molecule type" value="Genomic_DNA"/>
</dbReference>
<sequence>MSALAPGRLLPALAPVLAALTVGALVLLATGDDPLTVYPLLLREAFGDLDRVAATLVAATPLLFTGLATAFTFRAGVFNVGAEGGFVLGGLAAATVGAHLTGLPGPLVALLALAAGTAAGMATSAVPGWLRARWEVNEVVITLMTNFIALGLAGWLVTSFLQAEGVANSATPLVPPDAWLPVLLSPGLTVGVLLGLALLAGYACWIRYSVPGYELRMTGHNPEFARAQGIRTGRVVLVAMLVSGAVAGLGGGAQALGVVHRFVEGFSPGYGFTGIAVALLGRNGALGVALGALFLGAMSSAGATVQLFSDIPLDIVQVLTGAVMIFAVARGALSRGAAR</sequence>
<reference evidence="7 8" key="1">
    <citation type="submission" date="2019-06" db="EMBL/GenBank/DDBJ databases">
        <title>Sequencing the genomes of 1000 actinobacteria strains.</title>
        <authorList>
            <person name="Klenk H.-P."/>
        </authorList>
    </citation>
    <scope>NUCLEOTIDE SEQUENCE [LARGE SCALE GENOMIC DNA]</scope>
    <source>
        <strain evidence="7 8">DSM 45679</strain>
    </source>
</reference>
<dbReference type="InterPro" id="IPR001851">
    <property type="entry name" value="ABC_transp_permease"/>
</dbReference>
<dbReference type="RefSeq" id="WP_141995795.1">
    <property type="nucleotide sequence ID" value="NZ_VFML01000001.1"/>
</dbReference>
<keyword evidence="3 6" id="KW-0812">Transmembrane</keyword>
<dbReference type="GO" id="GO:0022857">
    <property type="term" value="F:transmembrane transporter activity"/>
    <property type="evidence" value="ECO:0007669"/>
    <property type="project" value="InterPro"/>
</dbReference>
<keyword evidence="5 6" id="KW-0472">Membrane</keyword>
<feature type="transmembrane region" description="Helical" evidence="6">
    <location>
        <begin position="315"/>
        <end position="333"/>
    </location>
</feature>
<dbReference type="Proteomes" id="UP000320876">
    <property type="component" value="Unassembled WGS sequence"/>
</dbReference>
<feature type="transmembrane region" description="Helical" evidence="6">
    <location>
        <begin position="139"/>
        <end position="158"/>
    </location>
</feature>
<name>A0A542DCZ4_AMYCI</name>
<organism evidence="7 8">
    <name type="scientific">Amycolatopsis cihanbeyliensis</name>
    <dbReference type="NCBI Taxonomy" id="1128664"/>
    <lineage>
        <taxon>Bacteria</taxon>
        <taxon>Bacillati</taxon>
        <taxon>Actinomycetota</taxon>
        <taxon>Actinomycetes</taxon>
        <taxon>Pseudonocardiales</taxon>
        <taxon>Pseudonocardiaceae</taxon>
        <taxon>Amycolatopsis</taxon>
    </lineage>
</organism>
<dbReference type="CDD" id="cd06580">
    <property type="entry name" value="TM_PBP1_transp_TpRbsC_like"/>
    <property type="match status" value="1"/>
</dbReference>
<evidence type="ECO:0000256" key="3">
    <source>
        <dbReference type="ARBA" id="ARBA00022692"/>
    </source>
</evidence>
<feature type="transmembrane region" description="Helical" evidence="6">
    <location>
        <begin position="80"/>
        <end position="101"/>
    </location>
</feature>
<comment type="caution">
    <text evidence="7">The sequence shown here is derived from an EMBL/GenBank/DDBJ whole genome shotgun (WGS) entry which is preliminary data.</text>
</comment>
<feature type="transmembrane region" description="Helical" evidence="6">
    <location>
        <begin position="178"/>
        <end position="206"/>
    </location>
</feature>
<keyword evidence="2" id="KW-1003">Cell membrane</keyword>